<dbReference type="Pfam" id="PF13416">
    <property type="entry name" value="SBP_bac_8"/>
    <property type="match status" value="1"/>
</dbReference>
<comment type="subcellular location">
    <subcellularLocation>
        <location evidence="1">Cell envelope</location>
    </subcellularLocation>
</comment>
<gene>
    <name evidence="5" type="ORF">GCM10007368_39730</name>
</gene>
<comment type="similarity">
    <text evidence="2">Belongs to the bacterial solute-binding protein 1 family.</text>
</comment>
<dbReference type="EMBL" id="BMDG01000019">
    <property type="protein sequence ID" value="GGI12149.1"/>
    <property type="molecule type" value="Genomic_DNA"/>
</dbReference>
<evidence type="ECO:0000256" key="2">
    <source>
        <dbReference type="ARBA" id="ARBA00008520"/>
    </source>
</evidence>
<comment type="caution">
    <text evidence="5">The sequence shown here is derived from an EMBL/GenBank/DDBJ whole genome shotgun (WGS) entry which is preliminary data.</text>
</comment>
<dbReference type="Gene3D" id="3.40.190.10">
    <property type="entry name" value="Periplasmic binding protein-like II"/>
    <property type="match status" value="1"/>
</dbReference>
<dbReference type="InterPro" id="IPR050490">
    <property type="entry name" value="Bact_solute-bd_prot1"/>
</dbReference>
<dbReference type="RefSeq" id="WP_188525481.1">
    <property type="nucleotide sequence ID" value="NZ_BMDG01000019.1"/>
</dbReference>
<dbReference type="CDD" id="cd13585">
    <property type="entry name" value="PBP2_TMBP_like"/>
    <property type="match status" value="1"/>
</dbReference>
<dbReference type="InterPro" id="IPR006059">
    <property type="entry name" value="SBP"/>
</dbReference>
<dbReference type="PANTHER" id="PTHR43649:SF31">
    <property type="entry name" value="SN-GLYCEROL-3-PHOSPHATE-BINDING PERIPLASMIC PROTEIN UGPB"/>
    <property type="match status" value="1"/>
</dbReference>
<dbReference type="SUPFAM" id="SSF53850">
    <property type="entry name" value="Periplasmic binding protein-like II"/>
    <property type="match status" value="1"/>
</dbReference>
<reference evidence="6" key="1">
    <citation type="journal article" date="2019" name="Int. J. Syst. Evol. Microbiol.">
        <title>The Global Catalogue of Microorganisms (GCM) 10K type strain sequencing project: providing services to taxonomists for standard genome sequencing and annotation.</title>
        <authorList>
            <consortium name="The Broad Institute Genomics Platform"/>
            <consortium name="The Broad Institute Genome Sequencing Center for Infectious Disease"/>
            <person name="Wu L."/>
            <person name="Ma J."/>
        </authorList>
    </citation>
    <scope>NUCLEOTIDE SEQUENCE [LARGE SCALE GENOMIC DNA]</scope>
    <source>
        <strain evidence="6">CCM 8653</strain>
    </source>
</reference>
<accession>A0ABQ2BB45</accession>
<protein>
    <submittedName>
        <fullName evidence="5">Sugar ABC transporter substrate-binding protein</fullName>
    </submittedName>
</protein>
<sequence>MQQTTRTTSQQATQQTTRYARRATASLAAAVAAGTLALAGCAGPGPAAGAAEDFVVLDYWLWDANQLPAYQRCADEFERQNPDLQVRISQYGWDDYWRKLTAGFVAGAGPDVFTDHLTQYPGFAERGLLRDLNALDATADVDYGEFQEGLSDLWVGQEGAQYGMPKDFDTVGLFYDENVITEAGLSPEDLDGLDWNPDDGGSFEKILAHLTVDENGVRGDEEGFDPDNVAVYGLASNGSGGTVGQTTWSWLAGATGWKFTDADVWGTEYHFDDPRVQKSLDWLFGLVEKGYMAPYEEVGTEPNPQQALGSGRAAISANGSWMLGTYANLEGVDLGIASLPSGPVGHPVSMYNGLADSISAQSPNPEEAARWVEFLGSDDCQRLVGEAGVVFPARPAGTEAAVEAFADKGLDTSVFTDTVDKGHTLFHPVTEEYGAIEAVMTPIMDEIYIGDRDVSTLTEVNGRINGLLD</sequence>
<organism evidence="5 6">
    <name type="scientific">Isoptericola cucumis</name>
    <dbReference type="NCBI Taxonomy" id="1776856"/>
    <lineage>
        <taxon>Bacteria</taxon>
        <taxon>Bacillati</taxon>
        <taxon>Actinomycetota</taxon>
        <taxon>Actinomycetes</taxon>
        <taxon>Micrococcales</taxon>
        <taxon>Promicromonosporaceae</taxon>
        <taxon>Isoptericola</taxon>
    </lineage>
</organism>
<proteinExistence type="inferred from homology"/>
<keyword evidence="3" id="KW-0813">Transport</keyword>
<name>A0ABQ2BB45_9MICO</name>
<evidence type="ECO:0000313" key="5">
    <source>
        <dbReference type="EMBL" id="GGI12149.1"/>
    </source>
</evidence>
<keyword evidence="6" id="KW-1185">Reference proteome</keyword>
<keyword evidence="4" id="KW-0732">Signal</keyword>
<evidence type="ECO:0000256" key="1">
    <source>
        <dbReference type="ARBA" id="ARBA00004196"/>
    </source>
</evidence>
<evidence type="ECO:0000256" key="4">
    <source>
        <dbReference type="ARBA" id="ARBA00022729"/>
    </source>
</evidence>
<dbReference type="PANTHER" id="PTHR43649">
    <property type="entry name" value="ARABINOSE-BINDING PROTEIN-RELATED"/>
    <property type="match status" value="1"/>
</dbReference>
<dbReference type="Proteomes" id="UP000632535">
    <property type="component" value="Unassembled WGS sequence"/>
</dbReference>
<evidence type="ECO:0000313" key="6">
    <source>
        <dbReference type="Proteomes" id="UP000632535"/>
    </source>
</evidence>
<evidence type="ECO:0000256" key="3">
    <source>
        <dbReference type="ARBA" id="ARBA00022448"/>
    </source>
</evidence>